<evidence type="ECO:0000313" key="2">
    <source>
        <dbReference type="EMBL" id="MFC7202847.1"/>
    </source>
</evidence>
<dbReference type="EMBL" id="JBHTAA010000001">
    <property type="protein sequence ID" value="MFC7202847.1"/>
    <property type="molecule type" value="Genomic_DNA"/>
</dbReference>
<dbReference type="Proteomes" id="UP001596481">
    <property type="component" value="Unassembled WGS sequence"/>
</dbReference>
<gene>
    <name evidence="2" type="ORF">ACFQJC_04920</name>
</gene>
<dbReference type="AlphaFoldDB" id="A0ABD5ZCD6"/>
<evidence type="ECO:0000256" key="1">
    <source>
        <dbReference type="SAM" id="MobiDB-lite"/>
    </source>
</evidence>
<reference evidence="2 3" key="1">
    <citation type="journal article" date="2019" name="Int. J. Syst. Evol. Microbiol.">
        <title>The Global Catalogue of Microorganisms (GCM) 10K type strain sequencing project: providing services to taxonomists for standard genome sequencing and annotation.</title>
        <authorList>
            <consortium name="The Broad Institute Genomics Platform"/>
            <consortium name="The Broad Institute Genome Sequencing Center for Infectious Disease"/>
            <person name="Wu L."/>
            <person name="Ma J."/>
        </authorList>
    </citation>
    <scope>NUCLEOTIDE SEQUENCE [LARGE SCALE GENOMIC DNA]</scope>
    <source>
        <strain evidence="2 3">DSM 29988</strain>
    </source>
</reference>
<evidence type="ECO:0000313" key="3">
    <source>
        <dbReference type="Proteomes" id="UP001596481"/>
    </source>
</evidence>
<protein>
    <submittedName>
        <fullName evidence="2">Uncharacterized protein</fullName>
    </submittedName>
</protein>
<organism evidence="2 3">
    <name type="scientific">Haloferax namakaokahaiae</name>
    <dbReference type="NCBI Taxonomy" id="1748331"/>
    <lineage>
        <taxon>Archaea</taxon>
        <taxon>Methanobacteriati</taxon>
        <taxon>Methanobacteriota</taxon>
        <taxon>Stenosarchaea group</taxon>
        <taxon>Halobacteria</taxon>
        <taxon>Halobacteriales</taxon>
        <taxon>Haloferacaceae</taxon>
        <taxon>Haloferax</taxon>
    </lineage>
</organism>
<feature type="region of interest" description="Disordered" evidence="1">
    <location>
        <begin position="32"/>
        <end position="53"/>
    </location>
</feature>
<keyword evidence="3" id="KW-1185">Reference proteome</keyword>
<proteinExistence type="predicted"/>
<comment type="caution">
    <text evidence="2">The sequence shown here is derived from an EMBL/GenBank/DDBJ whole genome shotgun (WGS) entry which is preliminary data.</text>
</comment>
<accession>A0ABD5ZCD6</accession>
<sequence length="53" mass="6142">MSEKDECWRCDAKTTRTRLDGRHECAKCGRAVSKQRKNETRSADQHGLEAFDE</sequence>
<dbReference type="RefSeq" id="WP_390222134.1">
    <property type="nucleotide sequence ID" value="NZ_JBHTAA010000001.1"/>
</dbReference>
<name>A0ABD5ZCD6_9EURY</name>
<feature type="compositionally biased region" description="Basic and acidic residues" evidence="1">
    <location>
        <begin position="36"/>
        <end position="53"/>
    </location>
</feature>